<reference evidence="5 6" key="1">
    <citation type="submission" date="2018-06" db="EMBL/GenBank/DDBJ databases">
        <title>Genomic Encyclopedia of Type Strains, Phase IV (KMG-IV): sequencing the most valuable type-strain genomes for metagenomic binning, comparative biology and taxonomic classification.</title>
        <authorList>
            <person name="Goeker M."/>
        </authorList>
    </citation>
    <scope>NUCLEOTIDE SEQUENCE [LARGE SCALE GENOMIC DNA]</scope>
    <source>
        <strain evidence="5 6">DSM 18048</strain>
    </source>
</reference>
<keyword evidence="2" id="KW-0464">Manganese</keyword>
<dbReference type="InterPro" id="IPR050337">
    <property type="entry name" value="L-rhamnose_isomerase"/>
</dbReference>
<dbReference type="InterPro" id="IPR013457">
    <property type="entry name" value="Rhamnose_iso-rel"/>
</dbReference>
<evidence type="ECO:0000256" key="3">
    <source>
        <dbReference type="ARBA" id="ARBA00023235"/>
    </source>
</evidence>
<evidence type="ECO:0000313" key="5">
    <source>
        <dbReference type="EMBL" id="PYE48998.1"/>
    </source>
</evidence>
<dbReference type="EMBL" id="QJSX01000025">
    <property type="protein sequence ID" value="PYE48998.1"/>
    <property type="molecule type" value="Genomic_DNA"/>
</dbReference>
<dbReference type="PANTHER" id="PTHR30268:SF0">
    <property type="entry name" value="L-RHAMNOSE ISOMERASE"/>
    <property type="match status" value="1"/>
</dbReference>
<keyword evidence="1" id="KW-0479">Metal-binding</keyword>
<feature type="domain" description="Xylose isomerase-like TIM barrel" evidence="4">
    <location>
        <begin position="71"/>
        <end position="247"/>
    </location>
</feature>
<keyword evidence="6" id="KW-1185">Reference proteome</keyword>
<dbReference type="RefSeq" id="WP_110888760.1">
    <property type="nucleotide sequence ID" value="NZ_QJSX01000025.1"/>
</dbReference>
<evidence type="ECO:0000256" key="2">
    <source>
        <dbReference type="ARBA" id="ARBA00023211"/>
    </source>
</evidence>
<dbReference type="InterPro" id="IPR036237">
    <property type="entry name" value="Xyl_isomerase-like_sf"/>
</dbReference>
<protein>
    <submittedName>
        <fullName evidence="5">L-rhamnose isomerase/sugar isomerase</fullName>
    </submittedName>
</protein>
<dbReference type="GO" id="GO:0019301">
    <property type="term" value="P:rhamnose catabolic process"/>
    <property type="evidence" value="ECO:0007669"/>
    <property type="project" value="TreeGrafter"/>
</dbReference>
<dbReference type="AlphaFoldDB" id="A0A318S5C2"/>
<keyword evidence="3 5" id="KW-0413">Isomerase</keyword>
<dbReference type="GO" id="GO:0019324">
    <property type="term" value="P:L-lyxose metabolic process"/>
    <property type="evidence" value="ECO:0007669"/>
    <property type="project" value="TreeGrafter"/>
</dbReference>
<name>A0A318S5C2_9DEIO</name>
<dbReference type="PANTHER" id="PTHR30268">
    <property type="entry name" value="L-RHAMNOSE ISOMERASE"/>
    <property type="match status" value="1"/>
</dbReference>
<gene>
    <name evidence="5" type="ORF">DES52_12515</name>
</gene>
<dbReference type="Proteomes" id="UP000248326">
    <property type="component" value="Unassembled WGS sequence"/>
</dbReference>
<dbReference type="Gene3D" id="3.20.20.150">
    <property type="entry name" value="Divalent-metal-dependent TIM barrel enzymes"/>
    <property type="match status" value="1"/>
</dbReference>
<evidence type="ECO:0000256" key="1">
    <source>
        <dbReference type="ARBA" id="ARBA00022723"/>
    </source>
</evidence>
<accession>A0A318S5C2</accession>
<sequence length="396" mass="43953">MNTTYFFAALDRQRVETPSWGYGNSGTRFKTFAAPGAARDVREKIEDASEVHRLTGIAPSVALHIPWDEVDDYTQLRAFAEDRGVTLGAINPNVFQDDAYKLGSIAHPDAGVRAKALDHLLGCVEIMKQTGSRDLSLWFADGTNYAGQDDLRARKRRVREALRQVHDALPEGARMLVEYKLFEPAFYATDLFDWGAAYAHCLAVGSKAQVLVDLGHHAQSVNIEQIVAFLLDEGRLGGFHFNARRYADDDLIVGTTNPFELFCIYAELVAAERSGDDVTRATAQNVAYMIDQSHNIEPKVEAMLQSVLNCQEAYAKALLIDFDRLADAQTAGDVLEAHRTLTDAFRTDVRPRLAEWRRARNLPEDPIQAHRASGYQEKVARERGLAVAGGGFPVKS</sequence>
<dbReference type="Pfam" id="PF01261">
    <property type="entry name" value="AP_endonuc_2"/>
    <property type="match status" value="1"/>
</dbReference>
<dbReference type="GO" id="GO:0008740">
    <property type="term" value="F:L-rhamnose isomerase activity"/>
    <property type="evidence" value="ECO:0007669"/>
    <property type="project" value="TreeGrafter"/>
</dbReference>
<dbReference type="OrthoDB" id="5174871at2"/>
<dbReference type="GO" id="GO:0046872">
    <property type="term" value="F:metal ion binding"/>
    <property type="evidence" value="ECO:0007669"/>
    <property type="project" value="UniProtKB-KW"/>
</dbReference>
<evidence type="ECO:0000259" key="4">
    <source>
        <dbReference type="Pfam" id="PF01261"/>
    </source>
</evidence>
<organism evidence="5 6">
    <name type="scientific">Deinococcus yavapaiensis KR-236</name>
    <dbReference type="NCBI Taxonomy" id="694435"/>
    <lineage>
        <taxon>Bacteria</taxon>
        <taxon>Thermotogati</taxon>
        <taxon>Deinococcota</taxon>
        <taxon>Deinococci</taxon>
        <taxon>Deinococcales</taxon>
        <taxon>Deinococcaceae</taxon>
        <taxon>Deinococcus</taxon>
    </lineage>
</organism>
<proteinExistence type="predicted"/>
<comment type="caution">
    <text evidence="5">The sequence shown here is derived from an EMBL/GenBank/DDBJ whole genome shotgun (WGS) entry which is preliminary data.</text>
</comment>
<evidence type="ECO:0000313" key="6">
    <source>
        <dbReference type="Proteomes" id="UP000248326"/>
    </source>
</evidence>
<dbReference type="InterPro" id="IPR013022">
    <property type="entry name" value="Xyl_isomerase-like_TIM-brl"/>
</dbReference>
<dbReference type="NCBIfam" id="TIGR02635">
    <property type="entry name" value="RhaI_grampos"/>
    <property type="match status" value="1"/>
</dbReference>
<dbReference type="SUPFAM" id="SSF51658">
    <property type="entry name" value="Xylose isomerase-like"/>
    <property type="match status" value="1"/>
</dbReference>